<evidence type="ECO:0000313" key="3">
    <source>
        <dbReference type="EMBL" id="MVZ61273.1"/>
    </source>
</evidence>
<reference evidence="3 4" key="1">
    <citation type="submission" date="2019-12" db="EMBL/GenBank/DDBJ databases">
        <authorList>
            <person name="Dong K."/>
        </authorList>
    </citation>
    <scope>NUCLEOTIDE SEQUENCE [LARGE SCALE GENOMIC DNA]</scope>
    <source>
        <strain evidence="3 4">JCM 31225</strain>
    </source>
</reference>
<dbReference type="Pfam" id="PF03544">
    <property type="entry name" value="TonB_C"/>
    <property type="match status" value="1"/>
</dbReference>
<feature type="domain" description="TonB C-terminal" evidence="2">
    <location>
        <begin position="381"/>
        <end position="435"/>
    </location>
</feature>
<dbReference type="InterPro" id="IPR037682">
    <property type="entry name" value="TonB_C"/>
</dbReference>
<gene>
    <name evidence="3" type="ORF">GQF63_04490</name>
</gene>
<dbReference type="SUPFAM" id="SSF74653">
    <property type="entry name" value="TolA/TonB C-terminal domain"/>
    <property type="match status" value="1"/>
</dbReference>
<dbReference type="SUPFAM" id="SSF49464">
    <property type="entry name" value="Carboxypeptidase regulatory domain-like"/>
    <property type="match status" value="1"/>
</dbReference>
<dbReference type="AlphaFoldDB" id="A0A6N8KUX3"/>
<dbReference type="InterPro" id="IPR008969">
    <property type="entry name" value="CarboxyPept-like_regulatory"/>
</dbReference>
<dbReference type="Gene3D" id="2.60.40.1120">
    <property type="entry name" value="Carboxypeptidase-like, regulatory domain"/>
    <property type="match status" value="1"/>
</dbReference>
<evidence type="ECO:0000259" key="2">
    <source>
        <dbReference type="Pfam" id="PF03544"/>
    </source>
</evidence>
<keyword evidence="1" id="KW-0472">Membrane</keyword>
<proteinExistence type="predicted"/>
<evidence type="ECO:0000313" key="4">
    <source>
        <dbReference type="Proteomes" id="UP000435036"/>
    </source>
</evidence>
<name>A0A6N8KUX3_9SPHI</name>
<protein>
    <recommendedName>
        <fullName evidence="2">TonB C-terminal domain-containing protein</fullName>
    </recommendedName>
</protein>
<dbReference type="GO" id="GO:0055085">
    <property type="term" value="P:transmembrane transport"/>
    <property type="evidence" value="ECO:0007669"/>
    <property type="project" value="InterPro"/>
</dbReference>
<evidence type="ECO:0000256" key="1">
    <source>
        <dbReference type="SAM" id="Phobius"/>
    </source>
</evidence>
<dbReference type="Gene3D" id="3.30.1150.10">
    <property type="match status" value="1"/>
</dbReference>
<keyword evidence="1" id="KW-1133">Transmembrane helix</keyword>
<keyword evidence="4" id="KW-1185">Reference proteome</keyword>
<feature type="transmembrane region" description="Helical" evidence="1">
    <location>
        <begin position="93"/>
        <end position="112"/>
    </location>
</feature>
<sequence length="437" mass="48240">MANATSKTVWKGQDMSNLFDIPYLRKYVNGELSSAEMYAIEKASHEDEMLMDIIMGLEEEKALKQSLDQGSLDALIYERTHPTPVRRLLPYKALGIAASLLLVLGIGTIWWLNQPKETQELSMETASAPLDAPTDTTLNSIILDSIDDPLDSLEQLIAAAPIQEEQRNATALRAPRQNNKQIVDSKNNNLQIRPDVFLDTSAMKLPDNLIAKNNRIASLNQVQAEGIAADNSSVIMIRGAMKKESPAQESVSRMASPQDLKKIITGEVLDLYSGRPIPQATVRNLKTNQVVVTDSSGSFILPVSLGSTELEILSIGYNATQLIAKNNQKIKLKPAENMLDEVVIAGQGSTRNSIKSEPLIGWRAYKKYINDSAKETLYGRGDVTLVFDISNFGRPIDIRVIKSVNSALDQQAIQIIKNGPDWKKGNDGKLIEVKIRF</sequence>
<accession>A0A6N8KUX3</accession>
<dbReference type="EMBL" id="WSQA01000003">
    <property type="protein sequence ID" value="MVZ61273.1"/>
    <property type="molecule type" value="Genomic_DNA"/>
</dbReference>
<organism evidence="3 4">
    <name type="scientific">Sphingobacterium humi</name>
    <dbReference type="NCBI Taxonomy" id="1796905"/>
    <lineage>
        <taxon>Bacteria</taxon>
        <taxon>Pseudomonadati</taxon>
        <taxon>Bacteroidota</taxon>
        <taxon>Sphingobacteriia</taxon>
        <taxon>Sphingobacteriales</taxon>
        <taxon>Sphingobacteriaceae</taxon>
        <taxon>Sphingobacterium</taxon>
    </lineage>
</organism>
<comment type="caution">
    <text evidence="3">The sequence shown here is derived from an EMBL/GenBank/DDBJ whole genome shotgun (WGS) entry which is preliminary data.</text>
</comment>
<keyword evidence="1" id="KW-0812">Transmembrane</keyword>
<dbReference type="Proteomes" id="UP000435036">
    <property type="component" value="Unassembled WGS sequence"/>
</dbReference>
<dbReference type="Pfam" id="PF13715">
    <property type="entry name" value="CarbopepD_reg_2"/>
    <property type="match status" value="1"/>
</dbReference>